<evidence type="ECO:0000313" key="2">
    <source>
        <dbReference type="EMBL" id="AFC32023.1"/>
    </source>
</evidence>
<proteinExistence type="predicted"/>
<evidence type="ECO:0000256" key="1">
    <source>
        <dbReference type="SAM" id="MobiDB-lite"/>
    </source>
</evidence>
<keyword evidence="3" id="KW-1185">Reference proteome</keyword>
<feature type="region of interest" description="Disordered" evidence="1">
    <location>
        <begin position="87"/>
        <end position="126"/>
    </location>
</feature>
<dbReference type="EMBL" id="CP003235">
    <property type="protein sequence ID" value="AFC32023.1"/>
    <property type="molecule type" value="Genomic_DNA"/>
</dbReference>
<dbReference type="KEGG" id="pmq:PM3016_5320"/>
<gene>
    <name evidence="2" type="ORF">PM3016_5320</name>
</gene>
<protein>
    <submittedName>
        <fullName evidence="2">Uncharacterized protein</fullName>
    </submittedName>
</protein>
<name>H6NB55_9BACL</name>
<feature type="compositionally biased region" description="Low complexity" evidence="1">
    <location>
        <begin position="46"/>
        <end position="61"/>
    </location>
</feature>
<feature type="region of interest" description="Disordered" evidence="1">
    <location>
        <begin position="46"/>
        <end position="69"/>
    </location>
</feature>
<dbReference type="Proteomes" id="UP000007523">
    <property type="component" value="Chromosome"/>
</dbReference>
<dbReference type="AlphaFoldDB" id="H6NB55"/>
<reference evidence="2 3" key="1">
    <citation type="journal article" date="2012" name="J. Bacteriol.">
        <title>Complete Genome Sequence of Paenibacillus mucilaginosus 3016, a Bacterium Functional as Microbial Fertilizer.</title>
        <authorList>
            <person name="Ma M."/>
            <person name="Wang Z."/>
            <person name="Li L."/>
            <person name="Jiang X."/>
            <person name="Guan D."/>
            <person name="Cao F."/>
            <person name="Chen H."/>
            <person name="Wang X."/>
            <person name="Shen D."/>
            <person name="Du B."/>
            <person name="Li J."/>
        </authorList>
    </citation>
    <scope>NUCLEOTIDE SEQUENCE [LARGE SCALE GENOMIC DNA]</scope>
    <source>
        <strain evidence="2 3">3016</strain>
    </source>
</reference>
<dbReference type="HOGENOM" id="CLU_1433216_0_0_9"/>
<organism evidence="2 3">
    <name type="scientific">Paenibacillus mucilaginosus 3016</name>
    <dbReference type="NCBI Taxonomy" id="1116391"/>
    <lineage>
        <taxon>Bacteria</taxon>
        <taxon>Bacillati</taxon>
        <taxon>Bacillota</taxon>
        <taxon>Bacilli</taxon>
        <taxon>Bacillales</taxon>
        <taxon>Paenibacillaceae</taxon>
        <taxon>Paenibacillus</taxon>
    </lineage>
</organism>
<evidence type="ECO:0000313" key="3">
    <source>
        <dbReference type="Proteomes" id="UP000007523"/>
    </source>
</evidence>
<accession>H6NB55</accession>
<sequence length="189" mass="20410">MAGALWRTALYKGGLRLQRLKKEAGRSPETACFCVIPCFTGERSAGSSTNSSFNGSPSQSAKEPGGPMRSVAARGRLRLPPHGFCPGDLELPLEGERRCSRRGQRRDALPPDASPGIQSSPTPYDGAVVRPQGGLTAALLSRHSPPGLPIRSRRWKRAEAVRSSAAAASRFSRQVRRFIPHSSRRKPVS</sequence>